<dbReference type="InterPro" id="IPR009003">
    <property type="entry name" value="Peptidase_S1_PA"/>
</dbReference>
<feature type="region of interest" description="Disordered" evidence="2">
    <location>
        <begin position="437"/>
        <end position="467"/>
    </location>
</feature>
<dbReference type="InterPro" id="IPR043504">
    <property type="entry name" value="Peptidase_S1_PA_chymotrypsin"/>
</dbReference>
<proteinExistence type="predicted"/>
<keyword evidence="5" id="KW-1185">Reference proteome</keyword>
<evidence type="ECO:0000256" key="2">
    <source>
        <dbReference type="SAM" id="MobiDB-lite"/>
    </source>
</evidence>
<keyword evidence="3" id="KW-0732">Signal</keyword>
<keyword evidence="1" id="KW-0843">Virulence</keyword>
<dbReference type="EMBL" id="VJMJ01000084">
    <property type="protein sequence ID" value="KAF0737249.1"/>
    <property type="molecule type" value="Genomic_DNA"/>
</dbReference>
<dbReference type="Pfam" id="PF13365">
    <property type="entry name" value="Trypsin_2"/>
    <property type="match status" value="1"/>
</dbReference>
<evidence type="ECO:0000313" key="4">
    <source>
        <dbReference type="EMBL" id="KAF0737249.1"/>
    </source>
</evidence>
<dbReference type="VEuPathDB" id="FungiDB:AeMF1_011152"/>
<dbReference type="Proteomes" id="UP000481153">
    <property type="component" value="Unassembled WGS sequence"/>
</dbReference>
<dbReference type="AlphaFoldDB" id="A0A6G0XAR5"/>
<feature type="compositionally biased region" description="Polar residues" evidence="2">
    <location>
        <begin position="437"/>
        <end position="446"/>
    </location>
</feature>
<feature type="compositionally biased region" description="Polar residues" evidence="2">
    <location>
        <begin position="455"/>
        <end position="465"/>
    </location>
</feature>
<name>A0A6G0XAR5_9STRA</name>
<accession>A0A6G0XAR5</accession>
<comment type="caution">
    <text evidence="4">The sequence shown here is derived from an EMBL/GenBank/DDBJ whole genome shotgun (WGS) entry which is preliminary data.</text>
</comment>
<dbReference type="PANTHER" id="PTHR36234">
    <property type="entry name" value="LYSYL ENDOPEPTIDASE"/>
    <property type="match status" value="1"/>
</dbReference>
<organism evidence="4 5">
    <name type="scientific">Aphanomyces euteiches</name>
    <dbReference type="NCBI Taxonomy" id="100861"/>
    <lineage>
        <taxon>Eukaryota</taxon>
        <taxon>Sar</taxon>
        <taxon>Stramenopiles</taxon>
        <taxon>Oomycota</taxon>
        <taxon>Saprolegniomycetes</taxon>
        <taxon>Saprolegniales</taxon>
        <taxon>Verrucalvaceae</taxon>
        <taxon>Aphanomyces</taxon>
    </lineage>
</organism>
<dbReference type="PANTHER" id="PTHR36234:SF5">
    <property type="entry name" value="LYSYL ENDOPEPTIDASE"/>
    <property type="match status" value="1"/>
</dbReference>
<evidence type="ECO:0000256" key="1">
    <source>
        <dbReference type="ARBA" id="ARBA00023026"/>
    </source>
</evidence>
<reference evidence="4 5" key="1">
    <citation type="submission" date="2019-07" db="EMBL/GenBank/DDBJ databases">
        <title>Genomics analysis of Aphanomyces spp. identifies a new class of oomycete effector associated with host adaptation.</title>
        <authorList>
            <person name="Gaulin E."/>
        </authorList>
    </citation>
    <scope>NUCLEOTIDE SEQUENCE [LARGE SCALE GENOMIC DNA]</scope>
    <source>
        <strain evidence="4 5">ATCC 201684</strain>
    </source>
</reference>
<sequence length="610" mass="64727">MNLRLVFPLVAAVAFASYSEAGRELSASRHGVMSDVAETTTRYKVEKPMKVAEKVKLDIEHAAGRPYTNSILFKGNFVEVHFSHLNLADGDAIRVSTDKQHQVIRSGQTAPLLSDRLEGKGEVTIEYAPSGSSHGSKAFVIDYILQRNQRRIAKRQNICGVKPAWEPALCYAAKGPEHEARYKVAQAVSRMSIKGGEGAGTGFLIGCEGWFLTNEHNVETQADVSGASYEFGAECACGDKKNNESLACNGKYVVKGNAKLHAVNKQLDYSLLQFDKRYWNDLKRFGYMKIRRSGAVLGDEFYMPQHPLAQPLQIVSTTNNGTKTSILSMSLKNECGDNQLGYYADSEGGASGSPVIATADNLVIGLHHCGGCMNAAYSTKEIFDDIEKALAKSGTAIPKCWYGTDGDSGGESKGGANLSFRSARGNSARQAPGINTALQAPGTNTARHAPGINLNIGSKSQSRTHVQGVDVHAAKGIDLSQFLGGSAKKHASKSHGDQLGGVDSQQIGGGAFPPSGRSGKKHSRSGAGGRGQLFPVDVCQGATYLVAGIPCSAEGDACPLAYDQPIGGCEDGMVNSPQGCVVPEDALCMQAPNPTTGQVHYKCVFPSVGC</sequence>
<evidence type="ECO:0000256" key="3">
    <source>
        <dbReference type="SAM" id="SignalP"/>
    </source>
</evidence>
<evidence type="ECO:0000313" key="5">
    <source>
        <dbReference type="Proteomes" id="UP000481153"/>
    </source>
</evidence>
<feature type="chain" id="PRO_5026076172" description="Serine protease" evidence="3">
    <location>
        <begin position="22"/>
        <end position="610"/>
    </location>
</feature>
<dbReference type="Gene3D" id="2.40.10.10">
    <property type="entry name" value="Trypsin-like serine proteases"/>
    <property type="match status" value="2"/>
</dbReference>
<dbReference type="SUPFAM" id="SSF50494">
    <property type="entry name" value="Trypsin-like serine proteases"/>
    <property type="match status" value="1"/>
</dbReference>
<protein>
    <recommendedName>
        <fullName evidence="6">Serine protease</fullName>
    </recommendedName>
</protein>
<gene>
    <name evidence="4" type="ORF">Ae201684_006426</name>
</gene>
<evidence type="ECO:0008006" key="6">
    <source>
        <dbReference type="Google" id="ProtNLM"/>
    </source>
</evidence>
<feature type="signal peptide" evidence="3">
    <location>
        <begin position="1"/>
        <end position="21"/>
    </location>
</feature>
<feature type="region of interest" description="Disordered" evidence="2">
    <location>
        <begin position="487"/>
        <end position="529"/>
    </location>
</feature>